<dbReference type="InterPro" id="IPR050446">
    <property type="entry name" value="FAD-oxidoreductase/Apoptosis"/>
</dbReference>
<evidence type="ECO:0000256" key="4">
    <source>
        <dbReference type="ARBA" id="ARBA00023002"/>
    </source>
</evidence>
<dbReference type="KEGG" id="nhy:JQS43_16185"/>
<protein>
    <submittedName>
        <fullName evidence="7">FAD-dependent oxidoreductase</fullName>
    </submittedName>
</protein>
<dbReference type="GO" id="GO:0005737">
    <property type="term" value="C:cytoplasm"/>
    <property type="evidence" value="ECO:0007669"/>
    <property type="project" value="TreeGrafter"/>
</dbReference>
<dbReference type="PRINTS" id="PR00411">
    <property type="entry name" value="PNDRDTASEI"/>
</dbReference>
<dbReference type="RefSeq" id="WP_239675242.1">
    <property type="nucleotide sequence ID" value="NZ_CP070499.1"/>
</dbReference>
<dbReference type="InterPro" id="IPR016156">
    <property type="entry name" value="FAD/NAD-linked_Rdtase_dimer_sf"/>
</dbReference>
<dbReference type="Gene3D" id="3.30.390.30">
    <property type="match status" value="1"/>
</dbReference>
<dbReference type="InterPro" id="IPR036188">
    <property type="entry name" value="FAD/NAD-bd_sf"/>
</dbReference>
<gene>
    <name evidence="7" type="ORF">JQS43_16185</name>
</gene>
<evidence type="ECO:0000259" key="6">
    <source>
        <dbReference type="Pfam" id="PF14759"/>
    </source>
</evidence>
<keyword evidence="4" id="KW-0560">Oxidoreductase</keyword>
<dbReference type="InterPro" id="IPR023753">
    <property type="entry name" value="FAD/NAD-binding_dom"/>
</dbReference>
<comment type="cofactor">
    <cofactor evidence="1">
        <name>FAD</name>
        <dbReference type="ChEBI" id="CHEBI:57692"/>
    </cofactor>
</comment>
<name>A0A895YHH2_9ACTN</name>
<keyword evidence="3" id="KW-0274">FAD</keyword>
<evidence type="ECO:0000259" key="5">
    <source>
        <dbReference type="Pfam" id="PF07992"/>
    </source>
</evidence>
<dbReference type="EMBL" id="CP070499">
    <property type="protein sequence ID" value="QSB13168.1"/>
    <property type="molecule type" value="Genomic_DNA"/>
</dbReference>
<dbReference type="Proteomes" id="UP000662857">
    <property type="component" value="Chromosome"/>
</dbReference>
<proteinExistence type="predicted"/>
<dbReference type="PRINTS" id="PR00368">
    <property type="entry name" value="FADPNR"/>
</dbReference>
<keyword evidence="8" id="KW-1185">Reference proteome</keyword>
<evidence type="ECO:0000313" key="8">
    <source>
        <dbReference type="Proteomes" id="UP000662857"/>
    </source>
</evidence>
<evidence type="ECO:0000256" key="3">
    <source>
        <dbReference type="ARBA" id="ARBA00022827"/>
    </source>
</evidence>
<dbReference type="SUPFAM" id="SSF55424">
    <property type="entry name" value="FAD/NAD-linked reductases, dimerisation (C-terminal) domain"/>
    <property type="match status" value="1"/>
</dbReference>
<organism evidence="7 8">
    <name type="scientific">Natronosporangium hydrolyticum</name>
    <dbReference type="NCBI Taxonomy" id="2811111"/>
    <lineage>
        <taxon>Bacteria</taxon>
        <taxon>Bacillati</taxon>
        <taxon>Actinomycetota</taxon>
        <taxon>Actinomycetes</taxon>
        <taxon>Micromonosporales</taxon>
        <taxon>Micromonosporaceae</taxon>
        <taxon>Natronosporangium</taxon>
    </lineage>
</organism>
<evidence type="ECO:0000313" key="7">
    <source>
        <dbReference type="EMBL" id="QSB13168.1"/>
    </source>
</evidence>
<dbReference type="AlphaFoldDB" id="A0A895YHH2"/>
<dbReference type="InterPro" id="IPR028202">
    <property type="entry name" value="Reductase_C"/>
</dbReference>
<dbReference type="Pfam" id="PF14759">
    <property type="entry name" value="Reductase_C"/>
    <property type="match status" value="1"/>
</dbReference>
<dbReference type="GO" id="GO:0016651">
    <property type="term" value="F:oxidoreductase activity, acting on NAD(P)H"/>
    <property type="evidence" value="ECO:0007669"/>
    <property type="project" value="TreeGrafter"/>
</dbReference>
<feature type="domain" description="FAD/NAD(P)-binding" evidence="5">
    <location>
        <begin position="8"/>
        <end position="306"/>
    </location>
</feature>
<reference evidence="7" key="1">
    <citation type="submission" date="2021-02" db="EMBL/GenBank/DDBJ databases">
        <title>Natrosporangium hydrolyticum gen. nov., sp. nov, a haloalkaliphilic actinobacterium from a soda solonchak soil.</title>
        <authorList>
            <person name="Sorokin D.Y."/>
            <person name="Khijniak T.V."/>
            <person name="Zakharycheva A.P."/>
            <person name="Boueva O.V."/>
            <person name="Ariskina E.V."/>
            <person name="Hahnke R.L."/>
            <person name="Bunk B."/>
            <person name="Sproer C."/>
            <person name="Schumann P."/>
            <person name="Evtushenko L.I."/>
            <person name="Kublanov I.V."/>
        </authorList>
    </citation>
    <scope>NUCLEOTIDE SEQUENCE</scope>
    <source>
        <strain evidence="7">DSM 106523</strain>
    </source>
</reference>
<dbReference type="Gene3D" id="3.50.50.60">
    <property type="entry name" value="FAD/NAD(P)-binding domain"/>
    <property type="match status" value="2"/>
</dbReference>
<dbReference type="SUPFAM" id="SSF51905">
    <property type="entry name" value="FAD/NAD(P)-binding domain"/>
    <property type="match status" value="1"/>
</dbReference>
<sequence length="418" mass="45134">MSADERTFVIVGASLAGGKAAETLRAEGFTGRVVLIGEETEPPYERPPLSKGYLLGNDPREQAFLHEPDWWQQQGIELLLGRRATMLDAASHTVTLDGVAELRYDKLLLATGSRVRGLRVPGHDLHHVRYLRTVDESDALLADLRGGGKRVVVIGAGWIGMEVAAAARHHGAEVTVVEREPLPLRSVLGDEVAALYRDLHEHHGVRFRFGSGVRELRGEGRELTTVVLDDGTELPADIAVVAIGVEPATELAVAADLTVANGVATDSTLRTSDPDIYACGDVAAVPSALAGGPLRVEHWARAHDSGPAAARSMLGQPVEFDAMPFFFTDQYDLGMEFSGWFPPGGYAQVVFRGDPALKDGKVPEYLVFWLDDQRRVRAGMNVNVWDVADQIQALIRAGVAVDPARLADPSVPLTDLLP</sequence>
<evidence type="ECO:0000256" key="1">
    <source>
        <dbReference type="ARBA" id="ARBA00001974"/>
    </source>
</evidence>
<dbReference type="PANTHER" id="PTHR43557:SF2">
    <property type="entry name" value="RIESKE DOMAIN-CONTAINING PROTEIN-RELATED"/>
    <property type="match status" value="1"/>
</dbReference>
<accession>A0A895YHH2</accession>
<dbReference type="Pfam" id="PF07992">
    <property type="entry name" value="Pyr_redox_2"/>
    <property type="match status" value="1"/>
</dbReference>
<feature type="domain" description="Reductase C-terminal" evidence="6">
    <location>
        <begin position="325"/>
        <end position="417"/>
    </location>
</feature>
<keyword evidence="2" id="KW-0285">Flavoprotein</keyword>
<dbReference type="PANTHER" id="PTHR43557">
    <property type="entry name" value="APOPTOSIS-INDUCING FACTOR 1"/>
    <property type="match status" value="1"/>
</dbReference>
<evidence type="ECO:0000256" key="2">
    <source>
        <dbReference type="ARBA" id="ARBA00022630"/>
    </source>
</evidence>